<dbReference type="SUPFAM" id="SSF69304">
    <property type="entry name" value="Tricorn protease N-terminal domain"/>
    <property type="match status" value="1"/>
</dbReference>
<accession>A0A858RIW8</accession>
<dbReference type="NCBIfam" id="TIGR04534">
    <property type="entry name" value="ELWxxDGT_rpt"/>
    <property type="match status" value="1"/>
</dbReference>
<dbReference type="RefSeq" id="WP_169455066.1">
    <property type="nucleotide sequence ID" value="NZ_CP051774.1"/>
</dbReference>
<evidence type="ECO:0000313" key="1">
    <source>
        <dbReference type="EMBL" id="QJE96665.1"/>
    </source>
</evidence>
<reference evidence="1 2" key="1">
    <citation type="submission" date="2020-04" db="EMBL/GenBank/DDBJ databases">
        <title>Luteolibacter sp. G-1-1-1 isolated from soil.</title>
        <authorList>
            <person name="Dahal R.H."/>
        </authorList>
    </citation>
    <scope>NUCLEOTIDE SEQUENCE [LARGE SCALE GENOMIC DNA]</scope>
    <source>
        <strain evidence="1 2">G-1-1-1</strain>
    </source>
</reference>
<evidence type="ECO:0008006" key="3">
    <source>
        <dbReference type="Google" id="ProtNLM"/>
    </source>
</evidence>
<dbReference type="AlphaFoldDB" id="A0A858RIW8"/>
<name>A0A858RIW8_9BACT</name>
<evidence type="ECO:0000313" key="2">
    <source>
        <dbReference type="Proteomes" id="UP000501812"/>
    </source>
</evidence>
<dbReference type="KEGG" id="luo:HHL09_13015"/>
<dbReference type="EMBL" id="CP051774">
    <property type="protein sequence ID" value="QJE96665.1"/>
    <property type="molecule type" value="Genomic_DNA"/>
</dbReference>
<protein>
    <recommendedName>
        <fullName evidence="3">Fibronectin type-III domain-containing protein</fullName>
    </recommendedName>
</protein>
<dbReference type="Proteomes" id="UP000501812">
    <property type="component" value="Chromosome"/>
</dbReference>
<dbReference type="InterPro" id="IPR030916">
    <property type="entry name" value="ELWxxDGT_rpt"/>
</dbReference>
<organism evidence="1 2">
    <name type="scientific">Luteolibacter luteus</name>
    <dbReference type="NCBI Taxonomy" id="2728835"/>
    <lineage>
        <taxon>Bacteria</taxon>
        <taxon>Pseudomonadati</taxon>
        <taxon>Verrucomicrobiota</taxon>
        <taxon>Verrucomicrobiia</taxon>
        <taxon>Verrucomicrobiales</taxon>
        <taxon>Verrucomicrobiaceae</taxon>
        <taxon>Luteolibacter</taxon>
    </lineage>
</organism>
<sequence length="648" mass="69699">MKTPQLFAALLVTSSAIGGMPSATLLKDIRSGNDPSLSDLTRLRVVGNHLLFAANDGASGLELWRTDGTTAGTVMVKDLCPGSHGGQPYWPTVAGKNLYFRAHDSSGYDRLWKSDGTTSGTVILSTLSRDDDPRLFVGAGDLLYFTAKRRELWRTDGSTFGTFRVADLTPETDGTNNQAGTGLGSTFYFPASHPSFGKALWRTDGTAATTVLVKEVPDLAPASLTVSGSTLFFTGNDAEFGRELWRSNGSSANTFMVKDIAPGSASGVSGQLAVAGGLVYFAANSTSNPGSVSLWRSDGTQAGTYELLPGTSFYGTPGAFGGMLYFTTRLNDGSNQLWRSDGTVPGTILIKSGVPTLNQVIPMDGCFYFGDGSLWQSNGTAAGTYQVSDNSELSPFMLSVQPPIMTGGKVYYMAFRAGTGSELFVYDLAPPSISRPEITGRTRSSAMIDLALNPNGWNTTAKLEYGTTEAYGTTVPLPLGMSGSRSFQSFSIPFSGLALGTTYYYRITATSEKGTRISTGTFDTLYTREDWRTAKFGSPENTGRAADDFDADSDGLSNLIEYAFGLDPLKPDADLLPKVESQNYAMLLEFTKPSGVEDISYSVEWSNSLEAGTWRTAKNTGVENLQRFVVEKEYWGTKRFVRWVINPK</sequence>
<keyword evidence="2" id="KW-1185">Reference proteome</keyword>
<proteinExistence type="predicted"/>
<gene>
    <name evidence="1" type="ORF">HHL09_13015</name>
</gene>